<evidence type="ECO:0000313" key="2">
    <source>
        <dbReference type="EMBL" id="KAK2941514.1"/>
    </source>
</evidence>
<dbReference type="EMBL" id="JARBJD010000495">
    <property type="protein sequence ID" value="KAK2941514.1"/>
    <property type="molecule type" value="Genomic_DNA"/>
</dbReference>
<feature type="region of interest" description="Disordered" evidence="1">
    <location>
        <begin position="267"/>
        <end position="311"/>
    </location>
</feature>
<feature type="compositionally biased region" description="Basic and acidic residues" evidence="1">
    <location>
        <begin position="287"/>
        <end position="298"/>
    </location>
</feature>
<dbReference type="Proteomes" id="UP001281761">
    <property type="component" value="Unassembled WGS sequence"/>
</dbReference>
<feature type="region of interest" description="Disordered" evidence="1">
    <location>
        <begin position="1"/>
        <end position="47"/>
    </location>
</feature>
<protein>
    <submittedName>
        <fullName evidence="2">Uncharacterized protein</fullName>
    </submittedName>
</protein>
<organism evidence="2 3">
    <name type="scientific">Blattamonas nauphoetae</name>
    <dbReference type="NCBI Taxonomy" id="2049346"/>
    <lineage>
        <taxon>Eukaryota</taxon>
        <taxon>Metamonada</taxon>
        <taxon>Preaxostyla</taxon>
        <taxon>Oxymonadida</taxon>
        <taxon>Blattamonas</taxon>
    </lineage>
</organism>
<keyword evidence="3" id="KW-1185">Reference proteome</keyword>
<gene>
    <name evidence="2" type="ORF">BLNAU_23587</name>
</gene>
<evidence type="ECO:0000313" key="3">
    <source>
        <dbReference type="Proteomes" id="UP001281761"/>
    </source>
</evidence>
<name>A0ABQ9WQX8_9EUKA</name>
<reference evidence="2 3" key="1">
    <citation type="journal article" date="2022" name="bioRxiv">
        <title>Genomics of Preaxostyla Flagellates Illuminates Evolutionary Transitions and the Path Towards Mitochondrial Loss.</title>
        <authorList>
            <person name="Novak L.V.F."/>
            <person name="Treitli S.C."/>
            <person name="Pyrih J."/>
            <person name="Halakuc P."/>
            <person name="Pipaliya S.V."/>
            <person name="Vacek V."/>
            <person name="Brzon O."/>
            <person name="Soukal P."/>
            <person name="Eme L."/>
            <person name="Dacks J.B."/>
            <person name="Karnkowska A."/>
            <person name="Elias M."/>
            <person name="Hampl V."/>
        </authorList>
    </citation>
    <scope>NUCLEOTIDE SEQUENCE [LARGE SCALE GENOMIC DNA]</scope>
    <source>
        <strain evidence="2">NAU3</strain>
        <tissue evidence="2">Gut</tissue>
    </source>
</reference>
<comment type="caution">
    <text evidence="2">The sequence shown here is derived from an EMBL/GenBank/DDBJ whole genome shotgun (WGS) entry which is preliminary data.</text>
</comment>
<proteinExistence type="predicted"/>
<evidence type="ECO:0000256" key="1">
    <source>
        <dbReference type="SAM" id="MobiDB-lite"/>
    </source>
</evidence>
<sequence length="311" mass="34304">MTVRDSCSVATHTLPLPSASPSPPTPSHSPLPLPHHPHPPTPLCLSHTLPLTSASPSPLTPSHSPLPLPLHPHPPTPLCLSLTTHTLPLPSSSPSPPLSPFRSRYLHFVPTHTLHFTPSLALWNSACDLWDLHNITPITINNRPDIVNVEKVLRNNRVEDFQGDLGWDEQVDDEDKSGKDLAILITLPLLTRWSHLFFVEQANHHLILFSLSFTCSTPRPNGEASFSWLHLPLRFTLSRQRFWLDTRDIVAFARSLRRCCLVTSKTVGDSGVPVESTADTTTETEDERAVESEETGRVDEDDGGGCDAVSC</sequence>
<feature type="compositionally biased region" description="Pro residues" evidence="1">
    <location>
        <begin position="18"/>
        <end position="42"/>
    </location>
</feature>
<accession>A0ABQ9WQX8</accession>